<feature type="domain" description="SGNH hydrolase-type esterase" evidence="1">
    <location>
        <begin position="5"/>
        <end position="213"/>
    </location>
</feature>
<dbReference type="SUPFAM" id="SSF52266">
    <property type="entry name" value="SGNH hydrolase"/>
    <property type="match status" value="1"/>
</dbReference>
<reference evidence="2 3" key="1">
    <citation type="submission" date="2023-06" db="EMBL/GenBank/DDBJ databases">
        <title>Aquibacillus rhizosphaerae LR5S19.</title>
        <authorList>
            <person name="Sun J.-Q."/>
        </authorList>
    </citation>
    <scope>NUCLEOTIDE SEQUENCE [LARGE SCALE GENOMIC DNA]</scope>
    <source>
        <strain evidence="2 3">LR5S19</strain>
    </source>
</reference>
<organism evidence="2 3">
    <name type="scientific">Aquibacillus rhizosphaerae</name>
    <dbReference type="NCBI Taxonomy" id="3051431"/>
    <lineage>
        <taxon>Bacteria</taxon>
        <taxon>Bacillati</taxon>
        <taxon>Bacillota</taxon>
        <taxon>Bacilli</taxon>
        <taxon>Bacillales</taxon>
        <taxon>Bacillaceae</taxon>
        <taxon>Aquibacillus</taxon>
    </lineage>
</organism>
<evidence type="ECO:0000313" key="2">
    <source>
        <dbReference type="EMBL" id="MDL4840198.1"/>
    </source>
</evidence>
<dbReference type="InterPro" id="IPR013830">
    <property type="entry name" value="SGNH_hydro"/>
</dbReference>
<dbReference type="Proteomes" id="UP001235343">
    <property type="component" value="Unassembled WGS sequence"/>
</dbReference>
<dbReference type="InterPro" id="IPR036514">
    <property type="entry name" value="SGNH_hydro_sf"/>
</dbReference>
<dbReference type="Gene3D" id="3.40.50.1110">
    <property type="entry name" value="SGNH hydrolase"/>
    <property type="match status" value="1"/>
</dbReference>
<evidence type="ECO:0000259" key="1">
    <source>
        <dbReference type="Pfam" id="PF13472"/>
    </source>
</evidence>
<protein>
    <submittedName>
        <fullName evidence="2">GDSL-type esterase/lipase family protein</fullName>
    </submittedName>
</protein>
<comment type="caution">
    <text evidence="2">The sequence shown here is derived from an EMBL/GenBank/DDBJ whole genome shotgun (WGS) entry which is preliminary data.</text>
</comment>
<sequence length="232" mass="26189">MKIICFGDSLTRGVSVVKGRLRILKENYPASLQDLFSQKETNDVTVINKGVFNDNSELMLSRLEKDVIEEHPDFAIVEVGGNDCNFKWNEIVEKPEEDHQAIVSLDRYLANIKEIVTKLQESGVKPIIATLPPLDPVRYYQTISNQYNPSVGNWVSKLGGIEHWHGMYNYHLNKLADELTIPKIDVRSAIKKAGDLVNLISEDGIHLTAEGYHAFSKAVYQYLVNSAEEKTV</sequence>
<proteinExistence type="predicted"/>
<gene>
    <name evidence="2" type="ORF">QQS35_06960</name>
</gene>
<dbReference type="RefSeq" id="WP_285931204.1">
    <property type="nucleotide sequence ID" value="NZ_JASTZU010000024.1"/>
</dbReference>
<accession>A0ABT7L2V4</accession>
<dbReference type="InterPro" id="IPR051532">
    <property type="entry name" value="Ester_Hydrolysis_Enzymes"/>
</dbReference>
<keyword evidence="3" id="KW-1185">Reference proteome</keyword>
<dbReference type="EMBL" id="JASTZU010000024">
    <property type="protein sequence ID" value="MDL4840198.1"/>
    <property type="molecule type" value="Genomic_DNA"/>
</dbReference>
<name>A0ABT7L2V4_9BACI</name>
<evidence type="ECO:0000313" key="3">
    <source>
        <dbReference type="Proteomes" id="UP001235343"/>
    </source>
</evidence>
<dbReference type="Pfam" id="PF13472">
    <property type="entry name" value="Lipase_GDSL_2"/>
    <property type="match status" value="1"/>
</dbReference>
<dbReference type="PANTHER" id="PTHR30383">
    <property type="entry name" value="THIOESTERASE 1/PROTEASE 1/LYSOPHOSPHOLIPASE L1"/>
    <property type="match status" value="1"/>
</dbReference>
<dbReference type="PANTHER" id="PTHR30383:SF5">
    <property type="entry name" value="SGNH HYDROLASE-TYPE ESTERASE DOMAIN-CONTAINING PROTEIN"/>
    <property type="match status" value="1"/>
</dbReference>